<feature type="domain" description="Flavoprotein" evidence="2">
    <location>
        <begin position="59"/>
        <end position="164"/>
    </location>
</feature>
<dbReference type="Pfam" id="PF02441">
    <property type="entry name" value="Flavoprotein"/>
    <property type="match status" value="1"/>
</dbReference>
<dbReference type="GO" id="GO:0003824">
    <property type="term" value="F:catalytic activity"/>
    <property type="evidence" value="ECO:0007669"/>
    <property type="project" value="InterPro"/>
</dbReference>
<dbReference type="InterPro" id="IPR036551">
    <property type="entry name" value="Flavin_trans-like"/>
</dbReference>
<dbReference type="SUPFAM" id="SSF52507">
    <property type="entry name" value="Homo-oligomeric flavin-containing Cys decarboxylases, HFCD"/>
    <property type="match status" value="1"/>
</dbReference>
<organism evidence="3 4">
    <name type="scientific">Arachnia propionica</name>
    <dbReference type="NCBI Taxonomy" id="1750"/>
    <lineage>
        <taxon>Bacteria</taxon>
        <taxon>Bacillati</taxon>
        <taxon>Actinomycetota</taxon>
        <taxon>Actinomycetes</taxon>
        <taxon>Propionibacteriales</taxon>
        <taxon>Propionibacteriaceae</taxon>
        <taxon>Arachnia</taxon>
    </lineage>
</organism>
<dbReference type="OrthoDB" id="3732621at2"/>
<feature type="region of interest" description="Disordered" evidence="1">
    <location>
        <begin position="14"/>
        <end position="55"/>
    </location>
</feature>
<protein>
    <submittedName>
        <fullName evidence="3">Flavoprotein domain protein</fullName>
    </submittedName>
</protein>
<proteinExistence type="predicted"/>
<evidence type="ECO:0000313" key="4">
    <source>
        <dbReference type="Proteomes" id="UP000280819"/>
    </source>
</evidence>
<accession>A0A3P1T1P0</accession>
<dbReference type="Proteomes" id="UP000280819">
    <property type="component" value="Unassembled WGS sequence"/>
</dbReference>
<dbReference type="EMBL" id="RQZG01000020">
    <property type="protein sequence ID" value="RRD03417.1"/>
    <property type="molecule type" value="Genomic_DNA"/>
</dbReference>
<evidence type="ECO:0000313" key="3">
    <source>
        <dbReference type="EMBL" id="RRD03417.1"/>
    </source>
</evidence>
<feature type="compositionally biased region" description="Polar residues" evidence="1">
    <location>
        <begin position="45"/>
        <end position="54"/>
    </location>
</feature>
<comment type="caution">
    <text evidence="3">The sequence shown here is derived from an EMBL/GenBank/DDBJ whole genome shotgun (WGS) entry which is preliminary data.</text>
</comment>
<gene>
    <name evidence="3" type="ORF">EII34_14100</name>
</gene>
<feature type="compositionally biased region" description="Basic residues" evidence="1">
    <location>
        <begin position="14"/>
        <end position="25"/>
    </location>
</feature>
<evidence type="ECO:0000259" key="2">
    <source>
        <dbReference type="Pfam" id="PF02441"/>
    </source>
</evidence>
<evidence type="ECO:0000256" key="1">
    <source>
        <dbReference type="SAM" id="MobiDB-lite"/>
    </source>
</evidence>
<dbReference type="InterPro" id="IPR003382">
    <property type="entry name" value="Flavoprotein"/>
</dbReference>
<sequence length="279" mass="29332">MVLGARGNGFRGGHGFRRKVVHHRGGGPSLQLSRRQPATTRGPATMSSTPSTAHGSRPHVLVLFSGGLLGFDDAVRSLRRLTCAGWPLDWIQTPSAGRILDQELIASIGMTAAGPELVRTHEALLLPTMTVNLAAKVAHGIGDCLASNVMAEFIMMGKPVVAAVDGSCPDSAAKRSWFPDMPAGYATMLRENLGGLASFGVSLVPADRLDEALCRALPGAAGTTPGPGHVEYHDQVLTEAAVTRLPRGVTVRLARGTRVTALAQDAAHERGITLSRSDR</sequence>
<feature type="compositionally biased region" description="Polar residues" evidence="1">
    <location>
        <begin position="30"/>
        <end position="39"/>
    </location>
</feature>
<reference evidence="3 4" key="1">
    <citation type="submission" date="2018-11" db="EMBL/GenBank/DDBJ databases">
        <title>Genomes From Bacteria Associated with the Canine Oral Cavity: a Test Case for Automated Genome-Based Taxonomic Assignment.</title>
        <authorList>
            <person name="Coil D.A."/>
            <person name="Jospin G."/>
            <person name="Darling A.E."/>
            <person name="Wallis C."/>
            <person name="Davis I.J."/>
            <person name="Harris S."/>
            <person name="Eisen J.A."/>
            <person name="Holcombe L.J."/>
            <person name="O'Flynn C."/>
        </authorList>
    </citation>
    <scope>NUCLEOTIDE SEQUENCE [LARGE SCALE GENOMIC DNA]</scope>
    <source>
        <strain evidence="3 4">OH887_COT-365</strain>
    </source>
</reference>
<name>A0A3P1T1P0_9ACTN</name>
<dbReference type="Gene3D" id="3.40.50.1950">
    <property type="entry name" value="Flavin prenyltransferase-like"/>
    <property type="match status" value="1"/>
</dbReference>
<dbReference type="AlphaFoldDB" id="A0A3P1T1P0"/>